<protein>
    <submittedName>
        <fullName evidence="2">: LysM</fullName>
    </submittedName>
</protein>
<feature type="compositionally biased region" description="Pro residues" evidence="1">
    <location>
        <begin position="48"/>
        <end position="58"/>
    </location>
</feature>
<sequence length="760" mass="75786">MTEPIAVDVPAKPSFSRTTPIPAAAAPLVAALISTTVPGAAPKAETPAPAPAPTPNPAPKAETPAPAPTPTPTKVEAPSAPKAEAPAPAAPKAEAPAKPAAPVSSAAPVPSAPVPTSPTATAATIAATVAAVAATTTTGVPPEPLAEAAVDAAPTTISNLLARFNKKQLTISVAVLSLFAGIGAVKVMFPAKGAAEPSAPVAVANDDKALRKESTSSTATTSPPTITATSSSDSNSQQRERPEGSQNSAPLMPAGGPPADKSNGTIVAPPLPPHIPDQRPSEFPRIPNAGGSSEYPVIPAGGSGALQPPGPSAPPLPASSGLPPVPVPALPSAPSAPAAPTLGGTPTPTGTSPTPTAPVAPALPSTLGGSTPAASSMAPSVAPPKLDVPAIPPSPANVVPPPGDLVPKGQDTKSAPKLNGGGDGGVTIPPAFPPSTDVAKSAPTALPKAPELELPALPGATPPIPGDPKTPKQIEPAFPTGPTGSTGAKSGGAPSIPQPSETLIPPPPGFGTPAGTPTTPTKSQGSIPEPGSLFPGVGPESTKPMGGIAEPTKPLFPSDVKQPGALPNLNPPAPALEHPGAVIPTSIKPTAGNESRPAAPEFAPKTTFDVDIHTVTSSDSYKTISREFYNDDRFAAALSAYNQDRLIRTGDRVDVPPIHVLKRKFPQMVGGGAVQPASGSRNTAPSQPEWNNAAPRPVTNGRSVFTVPNGNGMTLRQIARQTMGSEQRWSDIYDLNKISRPDEVLAPGTELKMPTDARLP</sequence>
<gene>
    <name evidence="2" type="ORF">SOIL9_70090</name>
</gene>
<evidence type="ECO:0000313" key="2">
    <source>
        <dbReference type="EMBL" id="VTR90705.1"/>
    </source>
</evidence>
<dbReference type="KEGG" id="gms:SOIL9_70090"/>
<feature type="region of interest" description="Disordered" evidence="1">
    <location>
        <begin position="669"/>
        <end position="711"/>
    </location>
</feature>
<accession>A0A6P2CRL4</accession>
<name>A0A6P2CRL4_9BACT</name>
<evidence type="ECO:0000313" key="3">
    <source>
        <dbReference type="Proteomes" id="UP000464178"/>
    </source>
</evidence>
<reference evidence="2 3" key="1">
    <citation type="submission" date="2019-05" db="EMBL/GenBank/DDBJ databases">
        <authorList>
            <consortium name="Science for Life Laboratories"/>
        </authorList>
    </citation>
    <scope>NUCLEOTIDE SEQUENCE [LARGE SCALE GENOMIC DNA]</scope>
    <source>
        <strain evidence="2">Soil9</strain>
    </source>
</reference>
<feature type="region of interest" description="Disordered" evidence="1">
    <location>
        <begin position="208"/>
        <end position="578"/>
    </location>
</feature>
<feature type="compositionally biased region" description="Low complexity" evidence="1">
    <location>
        <begin position="215"/>
        <end position="232"/>
    </location>
</feature>
<feature type="compositionally biased region" description="Pro residues" evidence="1">
    <location>
        <begin position="390"/>
        <end position="404"/>
    </location>
</feature>
<proteinExistence type="predicted"/>
<feature type="region of interest" description="Disordered" evidence="1">
    <location>
        <begin position="39"/>
        <end position="118"/>
    </location>
</feature>
<feature type="compositionally biased region" description="Pro residues" evidence="1">
    <location>
        <begin position="308"/>
        <end position="331"/>
    </location>
</feature>
<keyword evidence="3" id="KW-1185">Reference proteome</keyword>
<dbReference type="AlphaFoldDB" id="A0A6P2CRL4"/>
<dbReference type="EMBL" id="LR593886">
    <property type="protein sequence ID" value="VTR90705.1"/>
    <property type="molecule type" value="Genomic_DNA"/>
</dbReference>
<evidence type="ECO:0000256" key="1">
    <source>
        <dbReference type="SAM" id="MobiDB-lite"/>
    </source>
</evidence>
<feature type="region of interest" description="Disordered" evidence="1">
    <location>
        <begin position="740"/>
        <end position="760"/>
    </location>
</feature>
<feature type="compositionally biased region" description="Low complexity" evidence="1">
    <location>
        <begin position="72"/>
        <end position="109"/>
    </location>
</feature>
<feature type="compositionally biased region" description="Polar residues" evidence="1">
    <location>
        <begin position="700"/>
        <end position="711"/>
    </location>
</feature>
<feature type="compositionally biased region" description="Low complexity" evidence="1">
    <location>
        <begin position="442"/>
        <end position="459"/>
    </location>
</feature>
<dbReference type="Proteomes" id="UP000464178">
    <property type="component" value="Chromosome"/>
</dbReference>
<feature type="compositionally biased region" description="Low complexity" evidence="1">
    <location>
        <begin position="511"/>
        <end position="521"/>
    </location>
</feature>
<organism evidence="2 3">
    <name type="scientific">Gemmata massiliana</name>
    <dbReference type="NCBI Taxonomy" id="1210884"/>
    <lineage>
        <taxon>Bacteria</taxon>
        <taxon>Pseudomonadati</taxon>
        <taxon>Planctomycetota</taxon>
        <taxon>Planctomycetia</taxon>
        <taxon>Gemmatales</taxon>
        <taxon>Gemmataceae</taxon>
        <taxon>Gemmata</taxon>
    </lineage>
</organism>
<feature type="compositionally biased region" description="Low complexity" evidence="1">
    <location>
        <begin position="332"/>
        <end position="384"/>
    </location>
</feature>
<feature type="compositionally biased region" description="Polar residues" evidence="1">
    <location>
        <begin position="677"/>
        <end position="690"/>
    </location>
</feature>